<keyword evidence="4" id="KW-1185">Reference proteome</keyword>
<dbReference type="RefSeq" id="WP_167961335.1">
    <property type="nucleotide sequence ID" value="NZ_JAATJJ010000001.1"/>
</dbReference>
<name>A0A846QU51_9FLAO</name>
<gene>
    <name evidence="3" type="ORF">GGR42_000952</name>
</gene>
<dbReference type="InterPro" id="IPR025646">
    <property type="entry name" value="DUF4350"/>
</dbReference>
<keyword evidence="1" id="KW-0472">Membrane</keyword>
<sequence>MDRRAKIILGVFAAVLITIIVTEIVRPKPINWRPSYYASDKIPFGCHVLFNELTTLFPEDTIQSIEESPYETLAYRDQSQKSNYIFINNYIYFDEEESRELLDYVSDGNSVFIAATDFGGKVADTLNLQVASDYTIKEDTLTINLTNTSFPKKNFLYARGLNKTHFTSVDTVNTTILGHLAYEPQQNVLQETVDNSSPKVNFIKVEFGAGNFYLNTTPQAFSNYYILRGNQDYVAHALSYIGDKTTYWDNYKKSGRRIVDSPMRFVLNQISLKWAYYLTMLGLLVFVIFRAKREQRIIPVIEPLKNSSVEFARTVGSLYYQHKDYTDLISKKLNYFLEYIRSHYYMDTSTIDDKTAKDLAAKSGKALKETKELIDFIIHLKNKTQHSEQDVIALNKKIDSFKK</sequence>
<feature type="domain" description="DUF4350" evidence="2">
    <location>
        <begin position="40"/>
        <end position="236"/>
    </location>
</feature>
<dbReference type="Pfam" id="PF14258">
    <property type="entry name" value="DUF4350"/>
    <property type="match status" value="1"/>
</dbReference>
<evidence type="ECO:0000256" key="1">
    <source>
        <dbReference type="SAM" id="Phobius"/>
    </source>
</evidence>
<keyword evidence="1" id="KW-1133">Transmembrane helix</keyword>
<feature type="transmembrane region" description="Helical" evidence="1">
    <location>
        <begin position="274"/>
        <end position="291"/>
    </location>
</feature>
<feature type="transmembrane region" description="Helical" evidence="1">
    <location>
        <begin position="7"/>
        <end position="25"/>
    </location>
</feature>
<evidence type="ECO:0000259" key="2">
    <source>
        <dbReference type="Pfam" id="PF14258"/>
    </source>
</evidence>
<dbReference type="EMBL" id="JAATJJ010000001">
    <property type="protein sequence ID" value="NJB70490.1"/>
    <property type="molecule type" value="Genomic_DNA"/>
</dbReference>
<dbReference type="AlphaFoldDB" id="A0A846QU51"/>
<reference evidence="3 4" key="1">
    <citation type="submission" date="2020-03" db="EMBL/GenBank/DDBJ databases">
        <title>Genomic Encyclopedia of Type Strains, Phase IV (KMG-IV): sequencing the most valuable type-strain genomes for metagenomic binning, comparative biology and taxonomic classification.</title>
        <authorList>
            <person name="Goeker M."/>
        </authorList>
    </citation>
    <scope>NUCLEOTIDE SEQUENCE [LARGE SCALE GENOMIC DNA]</scope>
    <source>
        <strain evidence="3 4">DSM 29762</strain>
    </source>
</reference>
<protein>
    <recommendedName>
        <fullName evidence="2">DUF4350 domain-containing protein</fullName>
    </recommendedName>
</protein>
<proteinExistence type="predicted"/>
<comment type="caution">
    <text evidence="3">The sequence shown here is derived from an EMBL/GenBank/DDBJ whole genome shotgun (WGS) entry which is preliminary data.</text>
</comment>
<evidence type="ECO:0000313" key="3">
    <source>
        <dbReference type="EMBL" id="NJB70490.1"/>
    </source>
</evidence>
<keyword evidence="1" id="KW-0812">Transmembrane</keyword>
<dbReference type="Proteomes" id="UP000590442">
    <property type="component" value="Unassembled WGS sequence"/>
</dbReference>
<evidence type="ECO:0000313" key="4">
    <source>
        <dbReference type="Proteomes" id="UP000590442"/>
    </source>
</evidence>
<organism evidence="3 4">
    <name type="scientific">Saonia flava</name>
    <dbReference type="NCBI Taxonomy" id="523696"/>
    <lineage>
        <taxon>Bacteria</taxon>
        <taxon>Pseudomonadati</taxon>
        <taxon>Bacteroidota</taxon>
        <taxon>Flavobacteriia</taxon>
        <taxon>Flavobacteriales</taxon>
        <taxon>Flavobacteriaceae</taxon>
        <taxon>Saonia</taxon>
    </lineage>
</organism>
<accession>A0A846QU51</accession>